<protein>
    <submittedName>
        <fullName evidence="2">Uncharacterized protein</fullName>
    </submittedName>
</protein>
<proteinExistence type="predicted"/>
<evidence type="ECO:0000313" key="2">
    <source>
        <dbReference type="EMBL" id="KZT29904.1"/>
    </source>
</evidence>
<evidence type="ECO:0000313" key="3">
    <source>
        <dbReference type="Proteomes" id="UP000076761"/>
    </source>
</evidence>
<feature type="chain" id="PRO_5007868117" evidence="1">
    <location>
        <begin position="18"/>
        <end position="77"/>
    </location>
</feature>
<reference evidence="2 3" key="1">
    <citation type="journal article" date="2016" name="Mol. Biol. Evol.">
        <title>Comparative Genomics of Early-Diverging Mushroom-Forming Fungi Provides Insights into the Origins of Lignocellulose Decay Capabilities.</title>
        <authorList>
            <person name="Nagy L.G."/>
            <person name="Riley R."/>
            <person name="Tritt A."/>
            <person name="Adam C."/>
            <person name="Daum C."/>
            <person name="Floudas D."/>
            <person name="Sun H."/>
            <person name="Yadav J.S."/>
            <person name="Pangilinan J."/>
            <person name="Larsson K.H."/>
            <person name="Matsuura K."/>
            <person name="Barry K."/>
            <person name="Labutti K."/>
            <person name="Kuo R."/>
            <person name="Ohm R.A."/>
            <person name="Bhattacharya S.S."/>
            <person name="Shirouzu T."/>
            <person name="Yoshinaga Y."/>
            <person name="Martin F.M."/>
            <person name="Grigoriev I.V."/>
            <person name="Hibbett D.S."/>
        </authorList>
    </citation>
    <scope>NUCLEOTIDE SEQUENCE [LARGE SCALE GENOMIC DNA]</scope>
    <source>
        <strain evidence="2 3">HHB14362 ss-1</strain>
    </source>
</reference>
<dbReference type="AlphaFoldDB" id="A0A165VMP0"/>
<dbReference type="Proteomes" id="UP000076761">
    <property type="component" value="Unassembled WGS sequence"/>
</dbReference>
<keyword evidence="1" id="KW-0732">Signal</keyword>
<organism evidence="2 3">
    <name type="scientific">Neolentinus lepideus HHB14362 ss-1</name>
    <dbReference type="NCBI Taxonomy" id="1314782"/>
    <lineage>
        <taxon>Eukaryota</taxon>
        <taxon>Fungi</taxon>
        <taxon>Dikarya</taxon>
        <taxon>Basidiomycota</taxon>
        <taxon>Agaricomycotina</taxon>
        <taxon>Agaricomycetes</taxon>
        <taxon>Gloeophyllales</taxon>
        <taxon>Gloeophyllaceae</taxon>
        <taxon>Neolentinus</taxon>
    </lineage>
</organism>
<gene>
    <name evidence="2" type="ORF">NEOLEDRAFT_484978</name>
</gene>
<feature type="non-terminal residue" evidence="2">
    <location>
        <position position="1"/>
    </location>
</feature>
<name>A0A165VMP0_9AGAM</name>
<dbReference type="EMBL" id="KV425553">
    <property type="protein sequence ID" value="KZT29904.1"/>
    <property type="molecule type" value="Genomic_DNA"/>
</dbReference>
<keyword evidence="3" id="KW-1185">Reference proteome</keyword>
<evidence type="ECO:0000256" key="1">
    <source>
        <dbReference type="SAM" id="SignalP"/>
    </source>
</evidence>
<sequence length="77" mass="8605">LLLHLGLFHWTVSCVDSVSLKVSLVDLYGELDVPLFLLAPLRACKMNFFRLFAVSTLVPSLRSTPSMQNVYIPPASR</sequence>
<dbReference type="InParanoid" id="A0A165VMP0"/>
<accession>A0A165VMP0</accession>
<feature type="signal peptide" evidence="1">
    <location>
        <begin position="1"/>
        <end position="17"/>
    </location>
</feature>
<dbReference type="OrthoDB" id="2857531at2759"/>